<reference evidence="2" key="1">
    <citation type="journal article" date="2023" name="Mol. Phylogenet. Evol.">
        <title>Genome-scale phylogeny and comparative genomics of the fungal order Sordariales.</title>
        <authorList>
            <person name="Hensen N."/>
            <person name="Bonometti L."/>
            <person name="Westerberg I."/>
            <person name="Brannstrom I.O."/>
            <person name="Guillou S."/>
            <person name="Cros-Aarteil S."/>
            <person name="Calhoun S."/>
            <person name="Haridas S."/>
            <person name="Kuo A."/>
            <person name="Mondo S."/>
            <person name="Pangilinan J."/>
            <person name="Riley R."/>
            <person name="LaButti K."/>
            <person name="Andreopoulos B."/>
            <person name="Lipzen A."/>
            <person name="Chen C."/>
            <person name="Yan M."/>
            <person name="Daum C."/>
            <person name="Ng V."/>
            <person name="Clum A."/>
            <person name="Steindorff A."/>
            <person name="Ohm R.A."/>
            <person name="Martin F."/>
            <person name="Silar P."/>
            <person name="Natvig D.O."/>
            <person name="Lalanne C."/>
            <person name="Gautier V."/>
            <person name="Ament-Velasquez S.L."/>
            <person name="Kruys A."/>
            <person name="Hutchinson M.I."/>
            <person name="Powell A.J."/>
            <person name="Barry K."/>
            <person name="Miller A.N."/>
            <person name="Grigoriev I.V."/>
            <person name="Debuchy R."/>
            <person name="Gladieux P."/>
            <person name="Hiltunen Thoren M."/>
            <person name="Johannesson H."/>
        </authorList>
    </citation>
    <scope>NUCLEOTIDE SEQUENCE</scope>
    <source>
        <strain evidence="2">CBS 123565</strain>
    </source>
</reference>
<sequence length="94" mass="10539">MNYFCSVASNPPHHTTRLFTAPEYTYYTRGRPTQPQHLGSAHSTRTRPDTPRRTAPKTQPKTPEDAPDKTAQPTSRVHQQNTPKAKKKALADGN</sequence>
<keyword evidence="3" id="KW-1185">Reference proteome</keyword>
<feature type="region of interest" description="Disordered" evidence="1">
    <location>
        <begin position="26"/>
        <end position="94"/>
    </location>
</feature>
<protein>
    <submittedName>
        <fullName evidence="2">Uncharacterized protein</fullName>
    </submittedName>
</protein>
<reference evidence="2" key="2">
    <citation type="submission" date="2023-05" db="EMBL/GenBank/DDBJ databases">
        <authorList>
            <consortium name="Lawrence Berkeley National Laboratory"/>
            <person name="Steindorff A."/>
            <person name="Hensen N."/>
            <person name="Bonometti L."/>
            <person name="Westerberg I."/>
            <person name="Brannstrom I.O."/>
            <person name="Guillou S."/>
            <person name="Cros-Aarteil S."/>
            <person name="Calhoun S."/>
            <person name="Haridas S."/>
            <person name="Kuo A."/>
            <person name="Mondo S."/>
            <person name="Pangilinan J."/>
            <person name="Riley R."/>
            <person name="Labutti K."/>
            <person name="Andreopoulos B."/>
            <person name="Lipzen A."/>
            <person name="Chen C."/>
            <person name="Yanf M."/>
            <person name="Daum C."/>
            <person name="Ng V."/>
            <person name="Clum A."/>
            <person name="Ohm R."/>
            <person name="Martin F."/>
            <person name="Silar P."/>
            <person name="Natvig D."/>
            <person name="Lalanne C."/>
            <person name="Gautier V."/>
            <person name="Ament-Velasquez S.L."/>
            <person name="Kruys A."/>
            <person name="Hutchinson M.I."/>
            <person name="Powell A.J."/>
            <person name="Barry K."/>
            <person name="Miller A.N."/>
            <person name="Grigoriev I.V."/>
            <person name="Debuchy R."/>
            <person name="Gladieux P."/>
            <person name="Thoren M.H."/>
            <person name="Johannesson H."/>
        </authorList>
    </citation>
    <scope>NUCLEOTIDE SEQUENCE</scope>
    <source>
        <strain evidence="2">CBS 123565</strain>
    </source>
</reference>
<evidence type="ECO:0000313" key="3">
    <source>
        <dbReference type="Proteomes" id="UP001304895"/>
    </source>
</evidence>
<feature type="compositionally biased region" description="Polar residues" evidence="1">
    <location>
        <begin position="71"/>
        <end position="83"/>
    </location>
</feature>
<dbReference type="EMBL" id="MU853407">
    <property type="protein sequence ID" value="KAK4134832.1"/>
    <property type="molecule type" value="Genomic_DNA"/>
</dbReference>
<feature type="compositionally biased region" description="Polar residues" evidence="1">
    <location>
        <begin position="31"/>
        <end position="43"/>
    </location>
</feature>
<name>A0AAN6UKR5_9PEZI</name>
<organism evidence="2 3">
    <name type="scientific">Trichocladium antarcticum</name>
    <dbReference type="NCBI Taxonomy" id="1450529"/>
    <lineage>
        <taxon>Eukaryota</taxon>
        <taxon>Fungi</taxon>
        <taxon>Dikarya</taxon>
        <taxon>Ascomycota</taxon>
        <taxon>Pezizomycotina</taxon>
        <taxon>Sordariomycetes</taxon>
        <taxon>Sordariomycetidae</taxon>
        <taxon>Sordariales</taxon>
        <taxon>Chaetomiaceae</taxon>
        <taxon>Trichocladium</taxon>
    </lineage>
</organism>
<evidence type="ECO:0000313" key="2">
    <source>
        <dbReference type="EMBL" id="KAK4134832.1"/>
    </source>
</evidence>
<evidence type="ECO:0000256" key="1">
    <source>
        <dbReference type="SAM" id="MobiDB-lite"/>
    </source>
</evidence>
<comment type="caution">
    <text evidence="2">The sequence shown here is derived from an EMBL/GenBank/DDBJ whole genome shotgun (WGS) entry which is preliminary data.</text>
</comment>
<proteinExistence type="predicted"/>
<gene>
    <name evidence="2" type="ORF">BT67DRAFT_441271</name>
</gene>
<dbReference type="Proteomes" id="UP001304895">
    <property type="component" value="Unassembled WGS sequence"/>
</dbReference>
<accession>A0AAN6UKR5</accession>
<dbReference type="AlphaFoldDB" id="A0AAN6UKR5"/>